<proteinExistence type="predicted"/>
<name>A0AAU9WHE6_9CNID</name>
<gene>
    <name evidence="2" type="ORF">PMEA_00006945</name>
</gene>
<feature type="region of interest" description="Disordered" evidence="1">
    <location>
        <begin position="117"/>
        <end position="136"/>
    </location>
</feature>
<keyword evidence="3" id="KW-1185">Reference proteome</keyword>
<feature type="compositionally biased region" description="Polar residues" evidence="1">
    <location>
        <begin position="216"/>
        <end position="241"/>
    </location>
</feature>
<evidence type="ECO:0000313" key="2">
    <source>
        <dbReference type="EMBL" id="CAH3115542.1"/>
    </source>
</evidence>
<sequence length="488" mass="54888">MVQRIIVRKNAGKDKGEKTTLSSLNLFIDCSVKEFASFGVKTLATSKNSAHEMFAFKERVERNTIDFAAERARIKKGKVLTGRYSLPELSQTRESFVLPDITTTQLTQNFAMARTRLKNSEGTNPGHAKKVAKQGRLRDNTVALEENEGKSMDDLEGLFVSKLNFQDEDRDDSPQFSQPLDGAKKLRKQRSRLSKTDSGFGEDSSDDVAAYFADSPNESDQVSNTSKGSTSLPSPDQSASRVSPRERTHKIKSDFRNILNRKQTIVRNTEKLAARPHMCVQSQQSLHADLIAFKNFTASDNGESLNCTLQTNEHCVKLREVVLKTKRNSYDGSDALKQSDTSLAVLKTRRRLLGKQISTGPPFPFTERRIHKERVIDMTKAVCTCNSSRVHFSDFDRMDLNRQCVSCPADFRASQERVKLSDHDTNPHFGSAVSTCSLTEQALLESSRSQETVDVKMKCQEWLTRWLASNSKSQHEETINEDICSTTH</sequence>
<evidence type="ECO:0000313" key="3">
    <source>
        <dbReference type="Proteomes" id="UP001159428"/>
    </source>
</evidence>
<dbReference type="AlphaFoldDB" id="A0AAU9WHE6"/>
<protein>
    <recommendedName>
        <fullName evidence="4">C2H2-type domain-containing protein</fullName>
    </recommendedName>
</protein>
<evidence type="ECO:0000256" key="1">
    <source>
        <dbReference type="SAM" id="MobiDB-lite"/>
    </source>
</evidence>
<feature type="region of interest" description="Disordered" evidence="1">
    <location>
        <begin position="168"/>
        <end position="251"/>
    </location>
</feature>
<organism evidence="2 3">
    <name type="scientific">Pocillopora meandrina</name>
    <dbReference type="NCBI Taxonomy" id="46732"/>
    <lineage>
        <taxon>Eukaryota</taxon>
        <taxon>Metazoa</taxon>
        <taxon>Cnidaria</taxon>
        <taxon>Anthozoa</taxon>
        <taxon>Hexacorallia</taxon>
        <taxon>Scleractinia</taxon>
        <taxon>Astrocoeniina</taxon>
        <taxon>Pocilloporidae</taxon>
        <taxon>Pocillopora</taxon>
    </lineage>
</organism>
<comment type="caution">
    <text evidence="2">The sequence shown here is derived from an EMBL/GenBank/DDBJ whole genome shotgun (WGS) entry which is preliminary data.</text>
</comment>
<evidence type="ECO:0008006" key="4">
    <source>
        <dbReference type="Google" id="ProtNLM"/>
    </source>
</evidence>
<dbReference type="Proteomes" id="UP001159428">
    <property type="component" value="Unassembled WGS sequence"/>
</dbReference>
<accession>A0AAU9WHE6</accession>
<dbReference type="EMBL" id="CALNXJ010000015">
    <property type="protein sequence ID" value="CAH3115542.1"/>
    <property type="molecule type" value="Genomic_DNA"/>
</dbReference>
<reference evidence="2 3" key="1">
    <citation type="submission" date="2022-05" db="EMBL/GenBank/DDBJ databases">
        <authorList>
            <consortium name="Genoscope - CEA"/>
            <person name="William W."/>
        </authorList>
    </citation>
    <scope>NUCLEOTIDE SEQUENCE [LARGE SCALE GENOMIC DNA]</scope>
</reference>